<accession>A0A6A6XP03</accession>
<evidence type="ECO:0000313" key="4">
    <source>
        <dbReference type="EMBL" id="KAF2797873.1"/>
    </source>
</evidence>
<dbReference type="InterPro" id="IPR012338">
    <property type="entry name" value="Beta-lactam/transpept-like"/>
</dbReference>
<dbReference type="SUPFAM" id="SSF56601">
    <property type="entry name" value="beta-lactamase/transpeptidase-like"/>
    <property type="match status" value="1"/>
</dbReference>
<name>A0A6A6XP03_9PLEO</name>
<dbReference type="InterPro" id="IPR001466">
    <property type="entry name" value="Beta-lactam-related"/>
</dbReference>
<feature type="domain" description="Beta-lactamase-related" evidence="2">
    <location>
        <begin position="101"/>
        <end position="405"/>
    </location>
</feature>
<feature type="signal peptide" evidence="1">
    <location>
        <begin position="1"/>
        <end position="22"/>
    </location>
</feature>
<evidence type="ECO:0000256" key="1">
    <source>
        <dbReference type="SAM" id="SignalP"/>
    </source>
</evidence>
<dbReference type="Proteomes" id="UP000799757">
    <property type="component" value="Unassembled WGS sequence"/>
</dbReference>
<gene>
    <name evidence="4" type="ORF">K505DRAFT_234493</name>
</gene>
<feature type="domain" description="Beta-lactamase-like ARB-00930-like C-terminal" evidence="3">
    <location>
        <begin position="427"/>
        <end position="582"/>
    </location>
</feature>
<dbReference type="AlphaFoldDB" id="A0A6A6XP03"/>
<proteinExistence type="predicted"/>
<dbReference type="InterPro" id="IPR051478">
    <property type="entry name" value="Beta-lactamase-like_AB/R"/>
</dbReference>
<organism evidence="4 5">
    <name type="scientific">Melanomma pulvis-pyrius CBS 109.77</name>
    <dbReference type="NCBI Taxonomy" id="1314802"/>
    <lineage>
        <taxon>Eukaryota</taxon>
        <taxon>Fungi</taxon>
        <taxon>Dikarya</taxon>
        <taxon>Ascomycota</taxon>
        <taxon>Pezizomycotina</taxon>
        <taxon>Dothideomycetes</taxon>
        <taxon>Pleosporomycetidae</taxon>
        <taxon>Pleosporales</taxon>
        <taxon>Melanommataceae</taxon>
        <taxon>Melanomma</taxon>
    </lineage>
</organism>
<evidence type="ECO:0000259" key="2">
    <source>
        <dbReference type="Pfam" id="PF00144"/>
    </source>
</evidence>
<reference evidence="4" key="1">
    <citation type="journal article" date="2020" name="Stud. Mycol.">
        <title>101 Dothideomycetes genomes: a test case for predicting lifestyles and emergence of pathogens.</title>
        <authorList>
            <person name="Haridas S."/>
            <person name="Albert R."/>
            <person name="Binder M."/>
            <person name="Bloem J."/>
            <person name="Labutti K."/>
            <person name="Salamov A."/>
            <person name="Andreopoulos B."/>
            <person name="Baker S."/>
            <person name="Barry K."/>
            <person name="Bills G."/>
            <person name="Bluhm B."/>
            <person name="Cannon C."/>
            <person name="Castanera R."/>
            <person name="Culley D."/>
            <person name="Daum C."/>
            <person name="Ezra D."/>
            <person name="Gonzalez J."/>
            <person name="Henrissat B."/>
            <person name="Kuo A."/>
            <person name="Liang C."/>
            <person name="Lipzen A."/>
            <person name="Lutzoni F."/>
            <person name="Magnuson J."/>
            <person name="Mondo S."/>
            <person name="Nolan M."/>
            <person name="Ohm R."/>
            <person name="Pangilinan J."/>
            <person name="Park H.-J."/>
            <person name="Ramirez L."/>
            <person name="Alfaro M."/>
            <person name="Sun H."/>
            <person name="Tritt A."/>
            <person name="Yoshinaga Y."/>
            <person name="Zwiers L.-H."/>
            <person name="Turgeon B."/>
            <person name="Goodwin S."/>
            <person name="Spatafora J."/>
            <person name="Crous P."/>
            <person name="Grigoriev I."/>
        </authorList>
    </citation>
    <scope>NUCLEOTIDE SEQUENCE</scope>
    <source>
        <strain evidence="4">CBS 109.77</strain>
    </source>
</reference>
<sequence>MGNLAWGIFPLLIISHVLLSSAAPNCPLIGPEFPPPQHLSDHPIWKQAIQNITNVFDYIDVSNITGIDRFSYSLQIFSTNPGLPILWERHRTAKNLPSNTTGVKKVDGDTVYRLGSVTKVFTVLTWLAELGDVHWNQPITKYIPELTQFPGDSTASGFDSVKNTAWEDITIGSLASQVSGLGRDCKPHLTFEANIPRQMTCLILGGWDCLHCRTHRFRPGLNMMYPSYPPWQTATYSNTAYQLLAYALENITGKKFVDILNDRIIKPMGLNRTYYDKPDDSVGVIPGSMKDTYWAVSLGEASPGGNMYSSANDLSTFGRAILSSKVIKPSLTRRWLNPVTFSADFLASVGAPWGVRRIQLAKDTQPHRTLSVFTKAGTFKKYTAFITLLKDFNIGFTIMMAGEPAISNFGGADLLGAILIPAYDAVARDEADKLYSGRYVSKSVQNGTFVNSTLTISTDPGKPGLGIGPWISNGTDMLDMAIRLQAGTDQSAKKAEGRLYYTQLETKTDNGGKRQSFKAIFEETGYAGIGQQLFSTDCGSWVGVTGTTYASLPLDEFIFNFDKSGKVVSVENLALRITLYKTDGTGSPAKASRRRVPRADV</sequence>
<feature type="chain" id="PRO_5025483668" evidence="1">
    <location>
        <begin position="23"/>
        <end position="601"/>
    </location>
</feature>
<keyword evidence="5" id="KW-1185">Reference proteome</keyword>
<dbReference type="PANTHER" id="PTHR22935">
    <property type="entry name" value="PENICILLIN-BINDING PROTEIN"/>
    <property type="match status" value="1"/>
</dbReference>
<keyword evidence="1" id="KW-0732">Signal</keyword>
<evidence type="ECO:0000313" key="5">
    <source>
        <dbReference type="Proteomes" id="UP000799757"/>
    </source>
</evidence>
<dbReference type="PANTHER" id="PTHR22935:SF97">
    <property type="entry name" value="BETA-LACTAMASE-RELATED DOMAIN-CONTAINING PROTEIN"/>
    <property type="match status" value="1"/>
</dbReference>
<evidence type="ECO:0000259" key="3">
    <source>
        <dbReference type="Pfam" id="PF26335"/>
    </source>
</evidence>
<dbReference type="Pfam" id="PF26335">
    <property type="entry name" value="ARB_00930_C"/>
    <property type="match status" value="1"/>
</dbReference>
<dbReference type="Pfam" id="PF00144">
    <property type="entry name" value="Beta-lactamase"/>
    <property type="match status" value="1"/>
</dbReference>
<dbReference type="OrthoDB" id="10250282at2759"/>
<protein>
    <submittedName>
        <fullName evidence="4">Beta-lactamase/transpeptidase-like protein</fullName>
    </submittedName>
</protein>
<dbReference type="EMBL" id="MU001796">
    <property type="protein sequence ID" value="KAF2797873.1"/>
    <property type="molecule type" value="Genomic_DNA"/>
</dbReference>
<dbReference type="InterPro" id="IPR058664">
    <property type="entry name" value="ARB_00930-like_C"/>
</dbReference>
<dbReference type="Gene3D" id="3.40.710.10">
    <property type="entry name" value="DD-peptidase/beta-lactamase superfamily"/>
    <property type="match status" value="1"/>
</dbReference>